<dbReference type="GO" id="GO:0008270">
    <property type="term" value="F:zinc ion binding"/>
    <property type="evidence" value="ECO:0007669"/>
    <property type="project" value="UniProtKB-UniRule"/>
</dbReference>
<feature type="domain" description="Alpha-carbonic anhydrase" evidence="5">
    <location>
        <begin position="104"/>
        <end position="362"/>
    </location>
</feature>
<dbReference type="EMBL" id="KB632375">
    <property type="protein sequence ID" value="ERL93860.1"/>
    <property type="molecule type" value="Genomic_DNA"/>
</dbReference>
<evidence type="ECO:0000256" key="4">
    <source>
        <dbReference type="RuleBase" id="RU367011"/>
    </source>
</evidence>
<keyword evidence="4" id="KW-0456">Lyase</keyword>
<gene>
    <name evidence="6" type="ORF">D910_11146</name>
</gene>
<dbReference type="GO" id="GO:0005737">
    <property type="term" value="C:cytoplasm"/>
    <property type="evidence" value="ECO:0007669"/>
    <property type="project" value="TreeGrafter"/>
</dbReference>
<accession>U4UUN7</accession>
<evidence type="ECO:0000256" key="1">
    <source>
        <dbReference type="ARBA" id="ARBA00010718"/>
    </source>
</evidence>
<dbReference type="InterPro" id="IPR036398">
    <property type="entry name" value="CA_dom_sf"/>
</dbReference>
<dbReference type="InterPro" id="IPR018338">
    <property type="entry name" value="Carbonic_anhydrase_a-class_CS"/>
</dbReference>
<proteinExistence type="inferred from homology"/>
<evidence type="ECO:0000313" key="7">
    <source>
        <dbReference type="Proteomes" id="UP000030742"/>
    </source>
</evidence>
<dbReference type="CDD" id="cd00326">
    <property type="entry name" value="alpha_CA"/>
    <property type="match status" value="1"/>
</dbReference>
<dbReference type="SMART" id="SM01057">
    <property type="entry name" value="Carb_anhydrase"/>
    <property type="match status" value="1"/>
</dbReference>
<dbReference type="GO" id="GO:0004089">
    <property type="term" value="F:carbonate dehydratase activity"/>
    <property type="evidence" value="ECO:0007669"/>
    <property type="project" value="UniProtKB-UniRule"/>
</dbReference>
<comment type="similarity">
    <text evidence="1 4">Belongs to the alpha-carbonic anhydrase family.</text>
</comment>
<dbReference type="PANTHER" id="PTHR18952:SF233">
    <property type="entry name" value="CARBONIC ANHYDRASE 14"/>
    <property type="match status" value="1"/>
</dbReference>
<comment type="cofactor">
    <cofactor evidence="4">
        <name>Zn(2+)</name>
        <dbReference type="ChEBI" id="CHEBI:29105"/>
    </cofactor>
</comment>
<comment type="function">
    <text evidence="4">Reversible hydration of carbon dioxide.</text>
</comment>
<evidence type="ECO:0000256" key="2">
    <source>
        <dbReference type="ARBA" id="ARBA00022723"/>
    </source>
</evidence>
<organism evidence="6 7">
    <name type="scientific">Dendroctonus ponderosae</name>
    <name type="common">Mountain pine beetle</name>
    <dbReference type="NCBI Taxonomy" id="77166"/>
    <lineage>
        <taxon>Eukaryota</taxon>
        <taxon>Metazoa</taxon>
        <taxon>Ecdysozoa</taxon>
        <taxon>Arthropoda</taxon>
        <taxon>Hexapoda</taxon>
        <taxon>Insecta</taxon>
        <taxon>Pterygota</taxon>
        <taxon>Neoptera</taxon>
        <taxon>Endopterygota</taxon>
        <taxon>Coleoptera</taxon>
        <taxon>Polyphaga</taxon>
        <taxon>Cucujiformia</taxon>
        <taxon>Curculionidae</taxon>
        <taxon>Scolytinae</taxon>
        <taxon>Dendroctonus</taxon>
    </lineage>
</organism>
<evidence type="ECO:0000256" key="3">
    <source>
        <dbReference type="ARBA" id="ARBA00022833"/>
    </source>
</evidence>
<dbReference type="SUPFAM" id="SSF51069">
    <property type="entry name" value="Carbonic anhydrase"/>
    <property type="match status" value="1"/>
</dbReference>
<dbReference type="PROSITE" id="PS51144">
    <property type="entry name" value="ALPHA_CA_2"/>
    <property type="match status" value="1"/>
</dbReference>
<reference evidence="6 7" key="1">
    <citation type="journal article" date="2013" name="Genome Biol.">
        <title>Draft genome of the mountain pine beetle, Dendroctonus ponderosae Hopkins, a major forest pest.</title>
        <authorList>
            <person name="Keeling C.I."/>
            <person name="Yuen M.M."/>
            <person name="Liao N.Y."/>
            <person name="Docking T.R."/>
            <person name="Chan S.K."/>
            <person name="Taylor G.A."/>
            <person name="Palmquist D.L."/>
            <person name="Jackman S.D."/>
            <person name="Nguyen A."/>
            <person name="Li M."/>
            <person name="Henderson H."/>
            <person name="Janes J.K."/>
            <person name="Zhao Y."/>
            <person name="Pandoh P."/>
            <person name="Moore R."/>
            <person name="Sperling F.A."/>
            <person name="Huber D.P."/>
            <person name="Birol I."/>
            <person name="Jones S.J."/>
            <person name="Bohlmann J."/>
        </authorList>
    </citation>
    <scope>NUCLEOTIDE SEQUENCE</scope>
</reference>
<dbReference type="EC" id="4.2.1.1" evidence="4"/>
<dbReference type="Proteomes" id="UP000030742">
    <property type="component" value="Unassembled WGS sequence"/>
</dbReference>
<comment type="catalytic activity">
    <reaction evidence="4">
        <text>hydrogencarbonate + H(+) = CO2 + H2O</text>
        <dbReference type="Rhea" id="RHEA:10748"/>
        <dbReference type="ChEBI" id="CHEBI:15377"/>
        <dbReference type="ChEBI" id="CHEBI:15378"/>
        <dbReference type="ChEBI" id="CHEBI:16526"/>
        <dbReference type="ChEBI" id="CHEBI:17544"/>
        <dbReference type="EC" id="4.2.1.1"/>
    </reaction>
</comment>
<dbReference type="OrthoDB" id="429145at2759"/>
<dbReference type="InterPro" id="IPR001148">
    <property type="entry name" value="CA_dom"/>
</dbReference>
<evidence type="ECO:0000313" key="6">
    <source>
        <dbReference type="EMBL" id="ERL93860.1"/>
    </source>
</evidence>
<evidence type="ECO:0000259" key="5">
    <source>
        <dbReference type="PROSITE" id="PS51144"/>
    </source>
</evidence>
<dbReference type="PROSITE" id="PS00162">
    <property type="entry name" value="ALPHA_CA_1"/>
    <property type="match status" value="1"/>
</dbReference>
<dbReference type="Pfam" id="PF00194">
    <property type="entry name" value="Carb_anhydrase"/>
    <property type="match status" value="1"/>
</dbReference>
<dbReference type="InterPro" id="IPR023561">
    <property type="entry name" value="Carbonic_anhydrase_a-class"/>
</dbReference>
<dbReference type="STRING" id="77166.U4UUN7"/>
<name>U4UUN7_DENPD</name>
<sequence>MRTDLDVGAGDRREPTRSDEILMGYQRKNFKFQVPSEDEAFQHDGKSKHLLQILGKSHCDMVNLQKCHISCQLDDRNHSSALLQLKFTFHNAFSSSIMSFHPTSAESIDDHQTIDNLKNVCEVLESEELHESPIDINISKVIPVDLAPPLSWVNYDSPPKKMKITNTGHTVILSAKWGQERPYITSGVLSGKYVFSQLHLHWGANDMEGSEHTIDGRQFPGELHVVLFKSCYLTQEAALKERDGVVILVYILNLQDPPNPNLQPIVDALPAIAKAHTSAKVPPTELLYLMTQFEADYFIYRGSVCTSDCVHPIMWMITRVPIGISPDQMDSLRFLLDNEDELIRRNFRPVQPISKRHIFHILPSTSKYSTLLPAPVQDIGEKITQIYRIQLLYSKEVDERRKLMKAQKQLAVECLFKRAKLSNKDFLSSTESAVSSLSKYTDFIF</sequence>
<keyword evidence="2 4" id="KW-0479">Metal-binding</keyword>
<dbReference type="Gene3D" id="3.10.200.10">
    <property type="entry name" value="Alpha carbonic anhydrase"/>
    <property type="match status" value="1"/>
</dbReference>
<protein>
    <recommendedName>
        <fullName evidence="4">Carbonic anhydrase</fullName>
        <ecNumber evidence="4">4.2.1.1</ecNumber>
    </recommendedName>
</protein>
<dbReference type="PANTHER" id="PTHR18952">
    <property type="entry name" value="CARBONIC ANHYDRASE"/>
    <property type="match status" value="1"/>
</dbReference>
<dbReference type="AlphaFoldDB" id="U4UUN7"/>
<keyword evidence="3 4" id="KW-0862">Zinc</keyword>